<evidence type="ECO:0000256" key="5">
    <source>
        <dbReference type="ARBA" id="ARBA00022989"/>
    </source>
</evidence>
<evidence type="ECO:0000256" key="1">
    <source>
        <dbReference type="ARBA" id="ARBA00004370"/>
    </source>
</evidence>
<keyword evidence="5" id="KW-1133">Transmembrane helix</keyword>
<keyword evidence="6" id="KW-0472">Membrane</keyword>
<accession>A0AAD4VG40</accession>
<dbReference type="InterPro" id="IPR001611">
    <property type="entry name" value="Leu-rich_rpt"/>
</dbReference>
<keyword evidence="4" id="KW-0677">Repeat</keyword>
<keyword evidence="2" id="KW-0433">Leucine-rich repeat</keyword>
<evidence type="ECO:0000256" key="4">
    <source>
        <dbReference type="ARBA" id="ARBA00022737"/>
    </source>
</evidence>
<protein>
    <submittedName>
        <fullName evidence="7">Uncharacterized protein</fullName>
    </submittedName>
</protein>
<evidence type="ECO:0000256" key="2">
    <source>
        <dbReference type="ARBA" id="ARBA00022614"/>
    </source>
</evidence>
<organism evidence="7 8">
    <name type="scientific">Prunus dulcis</name>
    <name type="common">Almond</name>
    <name type="synonym">Amygdalus dulcis</name>
    <dbReference type="NCBI Taxonomy" id="3755"/>
    <lineage>
        <taxon>Eukaryota</taxon>
        <taxon>Viridiplantae</taxon>
        <taxon>Streptophyta</taxon>
        <taxon>Embryophyta</taxon>
        <taxon>Tracheophyta</taxon>
        <taxon>Spermatophyta</taxon>
        <taxon>Magnoliopsida</taxon>
        <taxon>eudicotyledons</taxon>
        <taxon>Gunneridae</taxon>
        <taxon>Pentapetalae</taxon>
        <taxon>rosids</taxon>
        <taxon>fabids</taxon>
        <taxon>Rosales</taxon>
        <taxon>Rosaceae</taxon>
        <taxon>Amygdaloideae</taxon>
        <taxon>Amygdaleae</taxon>
        <taxon>Prunus</taxon>
    </lineage>
</organism>
<evidence type="ECO:0000313" key="8">
    <source>
        <dbReference type="Proteomes" id="UP001054821"/>
    </source>
</evidence>
<sequence>MFKSVVNQPQTLDCDIVALAGTIPWSIFNISTIIVLSLSQNQLSGSLPANLGLGLPNLQILYLSEAGLSGVIPNFSNASMLTRLELAQNSFTGFIPSTLWVLTNLQWLKLHNNNLMIDTSTPEVNTLSCLVNLRSLTILSLAANPLNALDDSFRNCSTSSLQYIYLYYCNMRGDIPIGIGNLSSLVLLSMRGNQLSGSIPTSLRLGNLQALFLTDNKLRGYIPYQLCQLDNLAYLLLSSNQLYGSIPSCWGNLTASLRYLSLASNSLSSTIPSHKILET</sequence>
<dbReference type="InterPro" id="IPR032675">
    <property type="entry name" value="LRR_dom_sf"/>
</dbReference>
<dbReference type="PANTHER" id="PTHR27008:SF585">
    <property type="entry name" value="PROTEIN KINASE DOMAIN-CONTAINING PROTEIN"/>
    <property type="match status" value="1"/>
</dbReference>
<proteinExistence type="predicted"/>
<dbReference type="AlphaFoldDB" id="A0AAD4VG40"/>
<dbReference type="Gene3D" id="3.80.10.10">
    <property type="entry name" value="Ribonuclease Inhibitor"/>
    <property type="match status" value="2"/>
</dbReference>
<keyword evidence="8" id="KW-1185">Reference proteome</keyword>
<dbReference type="PANTHER" id="PTHR27008">
    <property type="entry name" value="OS04G0122200 PROTEIN"/>
    <property type="match status" value="1"/>
</dbReference>
<dbReference type="GO" id="GO:0016020">
    <property type="term" value="C:membrane"/>
    <property type="evidence" value="ECO:0007669"/>
    <property type="project" value="UniProtKB-SubCell"/>
</dbReference>
<dbReference type="Pfam" id="PF00560">
    <property type="entry name" value="LRR_1"/>
    <property type="match status" value="7"/>
</dbReference>
<dbReference type="EMBL" id="JAJFAZ020000006">
    <property type="protein sequence ID" value="KAI5323704.1"/>
    <property type="molecule type" value="Genomic_DNA"/>
</dbReference>
<comment type="subcellular location">
    <subcellularLocation>
        <location evidence="1">Membrane</location>
    </subcellularLocation>
</comment>
<evidence type="ECO:0000256" key="6">
    <source>
        <dbReference type="ARBA" id="ARBA00023136"/>
    </source>
</evidence>
<dbReference type="SUPFAM" id="SSF52058">
    <property type="entry name" value="L domain-like"/>
    <property type="match status" value="1"/>
</dbReference>
<dbReference type="Proteomes" id="UP001054821">
    <property type="component" value="Chromosome 6"/>
</dbReference>
<gene>
    <name evidence="7" type="ORF">L3X38_032776</name>
</gene>
<name>A0AAD4VG40_PRUDU</name>
<evidence type="ECO:0000256" key="3">
    <source>
        <dbReference type="ARBA" id="ARBA00022692"/>
    </source>
</evidence>
<keyword evidence="3" id="KW-0812">Transmembrane</keyword>
<dbReference type="InterPro" id="IPR051809">
    <property type="entry name" value="Plant_receptor-like_S/T_kinase"/>
</dbReference>
<evidence type="ECO:0000313" key="7">
    <source>
        <dbReference type="EMBL" id="KAI5323704.1"/>
    </source>
</evidence>
<dbReference type="SMART" id="SM00369">
    <property type="entry name" value="LRR_TYP"/>
    <property type="match status" value="5"/>
</dbReference>
<reference evidence="7 8" key="1">
    <citation type="journal article" date="2022" name="G3 (Bethesda)">
        <title>Whole-genome sequence and methylome profiling of the almond [Prunus dulcis (Mill.) D.A. Webb] cultivar 'Nonpareil'.</title>
        <authorList>
            <person name="D'Amico-Willman K.M."/>
            <person name="Ouma W.Z."/>
            <person name="Meulia T."/>
            <person name="Sideli G.M."/>
            <person name="Gradziel T.M."/>
            <person name="Fresnedo-Ramirez J."/>
        </authorList>
    </citation>
    <scope>NUCLEOTIDE SEQUENCE [LARGE SCALE GENOMIC DNA]</scope>
    <source>
        <strain evidence="7">Clone GOH B32 T37-40</strain>
    </source>
</reference>
<dbReference type="InterPro" id="IPR003591">
    <property type="entry name" value="Leu-rich_rpt_typical-subtyp"/>
</dbReference>
<comment type="caution">
    <text evidence="7">The sequence shown here is derived from an EMBL/GenBank/DDBJ whole genome shotgun (WGS) entry which is preliminary data.</text>
</comment>